<organism evidence="15 16">
    <name type="scientific">Kushneria aurantia</name>
    <dbReference type="NCBI Taxonomy" id="504092"/>
    <lineage>
        <taxon>Bacteria</taxon>
        <taxon>Pseudomonadati</taxon>
        <taxon>Pseudomonadota</taxon>
        <taxon>Gammaproteobacteria</taxon>
        <taxon>Oceanospirillales</taxon>
        <taxon>Halomonadaceae</taxon>
        <taxon>Kushneria</taxon>
    </lineage>
</organism>
<evidence type="ECO:0000256" key="11">
    <source>
        <dbReference type="HAMAP-Rule" id="MF_00484"/>
    </source>
</evidence>
<dbReference type="InterPro" id="IPR013534">
    <property type="entry name" value="Starch_synth_cat_dom"/>
</dbReference>
<evidence type="ECO:0000256" key="7">
    <source>
        <dbReference type="ARBA" id="ARBA00022676"/>
    </source>
</evidence>
<comment type="pathway">
    <text evidence="3 11">Glycan biosynthesis; glycogen biosynthesis.</text>
</comment>
<evidence type="ECO:0000256" key="5">
    <source>
        <dbReference type="ARBA" id="ARBA00012588"/>
    </source>
</evidence>
<sequence length="527" mass="57599">MSHSAVDTIRTPDAGASSGVAPPSSRAIAPSGLHAGQSEPAEPILFVTSELADFVKVGGLGDVSAALPRALLNHYDMRLLMPAYREVIESIWPIRVIAELPGLAEIPACELGRIDLPEGLTVFVLLCPELFERPGSPYLDENGREWPDNAIRFARLSLAAAQMASGAVTADDDGWRPALLHLHDWQAGLAAAYLRWQGDDTPCVYTIHNLAYQGLYAPEWMSRLGIPEAAFESGEIEFYGNFSFMKAGVIYSDHITTVSATYAREITTPAFGCGLEGLLSECAAAGRLSGIANGIDDSWNPRTDAYLACAFATNDWAGKRANTDYIRRMFRLAVSHGPLFAVVSRLVHQKGLDLTIAAAEMIVRAGGQLVVIGCGEPPIENALRNLEARFPGAIGVHIGFSEREARCIFAGSDFLLMPSRFEPCGLSQMYAQRFGSLPIAHRTGGLADTIEDGVTGFLFDQLSQEAFQHAINRAFRIFGCTELFYAMRRAAMAIHYQWRLSVTPYRRLYHQLMTGDAEHTSLRREVV</sequence>
<dbReference type="CDD" id="cd03791">
    <property type="entry name" value="GT5_Glycogen_synthase_DULL1-like"/>
    <property type="match status" value="1"/>
</dbReference>
<name>A0ABV6FZ32_9GAMM</name>
<dbReference type="Proteomes" id="UP001589814">
    <property type="component" value="Unassembled WGS sequence"/>
</dbReference>
<evidence type="ECO:0000256" key="6">
    <source>
        <dbReference type="ARBA" id="ARBA00019935"/>
    </source>
</evidence>
<keyword evidence="16" id="KW-1185">Reference proteome</keyword>
<dbReference type="EMBL" id="JBHLVX010000005">
    <property type="protein sequence ID" value="MFC0266662.1"/>
    <property type="molecule type" value="Genomic_DNA"/>
</dbReference>
<evidence type="ECO:0000256" key="12">
    <source>
        <dbReference type="SAM" id="MobiDB-lite"/>
    </source>
</evidence>
<feature type="binding site" evidence="11">
    <location>
        <position position="56"/>
    </location>
    <ligand>
        <name>ADP-alpha-D-glucose</name>
        <dbReference type="ChEBI" id="CHEBI:57498"/>
    </ligand>
</feature>
<dbReference type="NCBIfam" id="TIGR02095">
    <property type="entry name" value="glgA"/>
    <property type="match status" value="1"/>
</dbReference>
<dbReference type="PANTHER" id="PTHR45825:SF8">
    <property type="entry name" value="GLYCOGEN SYNTHASE"/>
    <property type="match status" value="1"/>
</dbReference>
<accession>A0ABV6FZ32</accession>
<comment type="catalytic activity">
    <reaction evidence="1 11">
        <text>[(1-&gt;4)-alpha-D-glucosyl](n) + ADP-alpha-D-glucose = [(1-&gt;4)-alpha-D-glucosyl](n+1) + ADP + H(+)</text>
        <dbReference type="Rhea" id="RHEA:18189"/>
        <dbReference type="Rhea" id="RHEA-COMP:9584"/>
        <dbReference type="Rhea" id="RHEA-COMP:9587"/>
        <dbReference type="ChEBI" id="CHEBI:15378"/>
        <dbReference type="ChEBI" id="CHEBI:15444"/>
        <dbReference type="ChEBI" id="CHEBI:57498"/>
        <dbReference type="ChEBI" id="CHEBI:456216"/>
        <dbReference type="EC" id="2.4.1.21"/>
    </reaction>
</comment>
<evidence type="ECO:0000259" key="14">
    <source>
        <dbReference type="Pfam" id="PF08323"/>
    </source>
</evidence>
<dbReference type="EC" id="2.4.1.21" evidence="5 11"/>
<dbReference type="RefSeq" id="WP_019951278.1">
    <property type="nucleotide sequence ID" value="NZ_JBHLVX010000005.1"/>
</dbReference>
<dbReference type="InterPro" id="IPR011835">
    <property type="entry name" value="GS/SS"/>
</dbReference>
<feature type="domain" description="Glycosyl transferase family 1" evidence="13">
    <location>
        <begin position="337"/>
        <end position="474"/>
    </location>
</feature>
<dbReference type="HAMAP" id="MF_00484">
    <property type="entry name" value="Glycogen_synth"/>
    <property type="match status" value="1"/>
</dbReference>
<evidence type="ECO:0000256" key="3">
    <source>
        <dbReference type="ARBA" id="ARBA00004964"/>
    </source>
</evidence>
<comment type="similarity">
    <text evidence="4 11">Belongs to the glycosyltransferase 1 family. Bacterial/plant glycogen synthase subfamily.</text>
</comment>
<dbReference type="Gene3D" id="3.40.50.2000">
    <property type="entry name" value="Glycogen Phosphorylase B"/>
    <property type="match status" value="2"/>
</dbReference>
<dbReference type="PANTHER" id="PTHR45825">
    <property type="entry name" value="GRANULE-BOUND STARCH SYNTHASE 1, CHLOROPLASTIC/AMYLOPLASTIC"/>
    <property type="match status" value="1"/>
</dbReference>
<evidence type="ECO:0000256" key="10">
    <source>
        <dbReference type="ARBA" id="ARBA00031722"/>
    </source>
</evidence>
<comment type="function">
    <text evidence="2 11">Synthesizes alpha-1,4-glucan chains using ADP-glucose.</text>
</comment>
<protein>
    <recommendedName>
        <fullName evidence="6 11">Glycogen synthase</fullName>
        <ecNumber evidence="5 11">2.4.1.21</ecNumber>
    </recommendedName>
    <alternativeName>
        <fullName evidence="10 11">Starch [bacterial glycogen] synthase</fullName>
    </alternativeName>
</protein>
<keyword evidence="9 11" id="KW-0320">Glycogen biosynthesis</keyword>
<evidence type="ECO:0000256" key="9">
    <source>
        <dbReference type="ARBA" id="ARBA00023056"/>
    </source>
</evidence>
<comment type="caution">
    <text evidence="15">The sequence shown here is derived from an EMBL/GenBank/DDBJ whole genome shotgun (WGS) entry which is preliminary data.</text>
</comment>
<evidence type="ECO:0000256" key="8">
    <source>
        <dbReference type="ARBA" id="ARBA00022679"/>
    </source>
</evidence>
<dbReference type="NCBIfam" id="NF001899">
    <property type="entry name" value="PRK00654.1-2"/>
    <property type="match status" value="1"/>
</dbReference>
<feature type="region of interest" description="Disordered" evidence="12">
    <location>
        <begin position="1"/>
        <end position="36"/>
    </location>
</feature>
<gene>
    <name evidence="11 15" type="primary">glgA</name>
    <name evidence="15" type="ORF">ACFFHW_01405</name>
</gene>
<evidence type="ECO:0000313" key="16">
    <source>
        <dbReference type="Proteomes" id="UP001589814"/>
    </source>
</evidence>
<dbReference type="SUPFAM" id="SSF53756">
    <property type="entry name" value="UDP-Glycosyltransferase/glycogen phosphorylase"/>
    <property type="match status" value="1"/>
</dbReference>
<dbReference type="NCBIfam" id="NF001901">
    <property type="entry name" value="PRK00654.1-5"/>
    <property type="match status" value="1"/>
</dbReference>
<evidence type="ECO:0000256" key="2">
    <source>
        <dbReference type="ARBA" id="ARBA00002764"/>
    </source>
</evidence>
<dbReference type="Pfam" id="PF08323">
    <property type="entry name" value="Glyco_transf_5"/>
    <property type="match status" value="1"/>
</dbReference>
<evidence type="ECO:0000313" key="15">
    <source>
        <dbReference type="EMBL" id="MFC0266662.1"/>
    </source>
</evidence>
<proteinExistence type="inferred from homology"/>
<feature type="domain" description="Starch synthase catalytic" evidence="14">
    <location>
        <begin position="44"/>
        <end position="280"/>
    </location>
</feature>
<evidence type="ECO:0000259" key="13">
    <source>
        <dbReference type="Pfam" id="PF00534"/>
    </source>
</evidence>
<keyword evidence="7 11" id="KW-0328">Glycosyltransferase</keyword>
<dbReference type="Pfam" id="PF00534">
    <property type="entry name" value="Glycos_transf_1"/>
    <property type="match status" value="1"/>
</dbReference>
<evidence type="ECO:0000256" key="1">
    <source>
        <dbReference type="ARBA" id="ARBA00001478"/>
    </source>
</evidence>
<feature type="compositionally biased region" description="Low complexity" evidence="12">
    <location>
        <begin position="14"/>
        <end position="27"/>
    </location>
</feature>
<dbReference type="GO" id="GO:0009011">
    <property type="term" value="F:alpha-1,4-glucan glucosyltransferase (ADP-glucose donor) activity"/>
    <property type="evidence" value="ECO:0007669"/>
    <property type="project" value="UniProtKB-EC"/>
</dbReference>
<dbReference type="InterPro" id="IPR001296">
    <property type="entry name" value="Glyco_trans_1"/>
</dbReference>
<keyword evidence="8 11" id="KW-0808">Transferase</keyword>
<evidence type="ECO:0000256" key="4">
    <source>
        <dbReference type="ARBA" id="ARBA00010281"/>
    </source>
</evidence>
<reference evidence="15 16" key="1">
    <citation type="submission" date="2024-09" db="EMBL/GenBank/DDBJ databases">
        <authorList>
            <person name="Sun Q."/>
            <person name="Mori K."/>
        </authorList>
    </citation>
    <scope>NUCLEOTIDE SEQUENCE [LARGE SCALE GENOMIC DNA]</scope>
    <source>
        <strain evidence="15 16">CCM 7415</strain>
    </source>
</reference>